<dbReference type="Proteomes" id="UP000528608">
    <property type="component" value="Unassembled WGS sequence"/>
</dbReference>
<feature type="transmembrane region" description="Helical" evidence="1">
    <location>
        <begin position="72"/>
        <end position="92"/>
    </location>
</feature>
<proteinExistence type="predicted"/>
<feature type="transmembrane region" description="Helical" evidence="1">
    <location>
        <begin position="224"/>
        <end position="245"/>
    </location>
</feature>
<keyword evidence="1" id="KW-1133">Transmembrane helix</keyword>
<protein>
    <submittedName>
        <fullName evidence="2">Drug/metabolite transporter (DMT)-like permease</fullName>
    </submittedName>
</protein>
<keyword evidence="1" id="KW-0812">Transmembrane</keyword>
<feature type="transmembrane region" description="Helical" evidence="1">
    <location>
        <begin position="252"/>
        <end position="272"/>
    </location>
</feature>
<reference evidence="2 3" key="1">
    <citation type="submission" date="2020-08" db="EMBL/GenBank/DDBJ databases">
        <title>Genomic Encyclopedia of Type Strains, Phase III (KMG-III): the genomes of soil and plant-associated and newly described type strains.</title>
        <authorList>
            <person name="Whitman W."/>
        </authorList>
    </citation>
    <scope>NUCLEOTIDE SEQUENCE [LARGE SCALE GENOMIC DNA]</scope>
    <source>
        <strain evidence="2 3">CECT 3259</strain>
    </source>
</reference>
<feature type="transmembrane region" description="Helical" evidence="1">
    <location>
        <begin position="132"/>
        <end position="152"/>
    </location>
</feature>
<sequence>MAVLFAVLAALSNASAVVLQRVAARKVPSADAFSPRLMLDLVRHPVWLGGIAAVVCAAVFQALALAAGSLALVQPIVVTELVFAIVIASVVFRRRLPFHGWAAIVSVTAGVAMALVAAAPAGERMDVTWQKWGIALAVTVGVTALCVLAALSRPRGKARAALFATAAAIGYALTAALMNSAVGVFDRYGAGAFFTCWQTYAFGAVGAGSLFLLSNAMESGPLLASQPALILGDALVSVSLGVLVFGEAIRTGWWLVPEVLGLALVTAGALVLPRVESRAFAPAGG</sequence>
<accession>A0A7W8BGS7</accession>
<evidence type="ECO:0000256" key="1">
    <source>
        <dbReference type="SAM" id="Phobius"/>
    </source>
</evidence>
<dbReference type="EMBL" id="JACHJF010000020">
    <property type="protein sequence ID" value="MBB5121648.1"/>
    <property type="molecule type" value="Genomic_DNA"/>
</dbReference>
<name>A0A7W8BGS7_STREU</name>
<dbReference type="SUPFAM" id="SSF103481">
    <property type="entry name" value="Multidrug resistance efflux transporter EmrE"/>
    <property type="match status" value="1"/>
</dbReference>
<feature type="transmembrane region" description="Helical" evidence="1">
    <location>
        <begin position="190"/>
        <end position="212"/>
    </location>
</feature>
<evidence type="ECO:0000313" key="2">
    <source>
        <dbReference type="EMBL" id="MBB5121648.1"/>
    </source>
</evidence>
<organism evidence="2 3">
    <name type="scientific">Streptomyces eurocidicus</name>
    <name type="common">Streptoverticillium eurocidicus</name>
    <dbReference type="NCBI Taxonomy" id="66423"/>
    <lineage>
        <taxon>Bacteria</taxon>
        <taxon>Bacillati</taxon>
        <taxon>Actinomycetota</taxon>
        <taxon>Actinomycetes</taxon>
        <taxon>Kitasatosporales</taxon>
        <taxon>Streptomycetaceae</taxon>
        <taxon>Streptomyces</taxon>
    </lineage>
</organism>
<feature type="transmembrane region" description="Helical" evidence="1">
    <location>
        <begin position="158"/>
        <end position="178"/>
    </location>
</feature>
<keyword evidence="1" id="KW-0472">Membrane</keyword>
<evidence type="ECO:0000313" key="3">
    <source>
        <dbReference type="Proteomes" id="UP000528608"/>
    </source>
</evidence>
<dbReference type="RefSeq" id="WP_311775609.1">
    <property type="nucleotide sequence ID" value="NZ_JACHJF010000020.1"/>
</dbReference>
<feature type="transmembrane region" description="Helical" evidence="1">
    <location>
        <begin position="44"/>
        <end position="65"/>
    </location>
</feature>
<gene>
    <name evidence="2" type="ORF">FHS36_005117</name>
</gene>
<dbReference type="NCBIfam" id="NF038012">
    <property type="entry name" value="DMT_1"/>
    <property type="match status" value="1"/>
</dbReference>
<dbReference type="PANTHER" id="PTHR40761:SF1">
    <property type="entry name" value="CONSERVED INTEGRAL MEMBRANE ALANINE VALINE AND LEUCINE RICH PROTEIN-RELATED"/>
    <property type="match status" value="1"/>
</dbReference>
<comment type="caution">
    <text evidence="2">The sequence shown here is derived from an EMBL/GenBank/DDBJ whole genome shotgun (WGS) entry which is preliminary data.</text>
</comment>
<dbReference type="AlphaFoldDB" id="A0A7W8BGS7"/>
<dbReference type="InterPro" id="IPR037185">
    <property type="entry name" value="EmrE-like"/>
</dbReference>
<dbReference type="PANTHER" id="PTHR40761">
    <property type="entry name" value="CONSERVED INTEGRAL MEMBRANE ALANINE VALINE AND LEUCINE RICH PROTEIN-RELATED"/>
    <property type="match status" value="1"/>
</dbReference>
<feature type="transmembrane region" description="Helical" evidence="1">
    <location>
        <begin position="98"/>
        <end position="120"/>
    </location>
</feature>